<evidence type="ECO:0000313" key="1">
    <source>
        <dbReference type="EMBL" id="SDB09471.1"/>
    </source>
</evidence>
<dbReference type="RefSeq" id="WP_074485290.1">
    <property type="nucleotide sequence ID" value="NZ_FMXP01000005.1"/>
</dbReference>
<reference evidence="1 2" key="1">
    <citation type="submission" date="2016-10" db="EMBL/GenBank/DDBJ databases">
        <authorList>
            <person name="de Groot N.N."/>
        </authorList>
    </citation>
    <scope>NUCLEOTIDE SEQUENCE [LARGE SCALE GENOMIC DNA]</scope>
    <source>
        <strain evidence="1 2">A-4</strain>
    </source>
</reference>
<dbReference type="AlphaFoldDB" id="A0A1G6AM89"/>
<dbReference type="STRING" id="439219.SAMN02910293_00493"/>
<proteinExistence type="predicted"/>
<keyword evidence="2" id="KW-1185">Reference proteome</keyword>
<protein>
    <submittedName>
        <fullName evidence="1">Uncharacterized protein</fullName>
    </submittedName>
</protein>
<name>A0A1G6AM89_9STRE</name>
<dbReference type="EMBL" id="FMXP01000005">
    <property type="protein sequence ID" value="SDB09471.1"/>
    <property type="molecule type" value="Genomic_DNA"/>
</dbReference>
<evidence type="ECO:0000313" key="2">
    <source>
        <dbReference type="Proteomes" id="UP000182508"/>
    </source>
</evidence>
<dbReference type="Proteomes" id="UP000182508">
    <property type="component" value="Unassembled WGS sequence"/>
</dbReference>
<accession>A0A1G6AM89</accession>
<gene>
    <name evidence="1" type="ORF">SAMN02910293_00493</name>
</gene>
<organism evidence="1 2">
    <name type="scientific">Streptococcus henryi</name>
    <dbReference type="NCBI Taxonomy" id="439219"/>
    <lineage>
        <taxon>Bacteria</taxon>
        <taxon>Bacillati</taxon>
        <taxon>Bacillota</taxon>
        <taxon>Bacilli</taxon>
        <taxon>Lactobacillales</taxon>
        <taxon>Streptococcaceae</taxon>
        <taxon>Streptococcus</taxon>
    </lineage>
</organism>
<sequence>MKETRQDTRGIGYFETIFSAVDLATMAEVLRQFAFEQEVTEQSKDGEVLNQFISTLIKTLDLDSFQAVAPQLFSYPTTYQGVLEVEEVKATEEELNYLKDNIDALLQEKIEVM</sequence>